<dbReference type="PIRSF" id="PIRSF007510">
    <property type="entry name" value="UCP007510"/>
    <property type="match status" value="1"/>
</dbReference>
<proteinExistence type="inferred from homology"/>
<dbReference type="HAMAP" id="MF_00800">
    <property type="entry name" value="UPF0340"/>
    <property type="match status" value="1"/>
</dbReference>
<evidence type="ECO:0000313" key="3">
    <source>
        <dbReference type="Proteomes" id="UP000838686"/>
    </source>
</evidence>
<evidence type="ECO:0000313" key="2">
    <source>
        <dbReference type="EMBL" id="CAH1193442.1"/>
    </source>
</evidence>
<dbReference type="Gene3D" id="3.40.50.10360">
    <property type="entry name" value="Hypothetical protein TT1679"/>
    <property type="match status" value="1"/>
</dbReference>
<reference evidence="2" key="1">
    <citation type="submission" date="2022-01" db="EMBL/GenBank/DDBJ databases">
        <authorList>
            <person name="Criscuolo A."/>
        </authorList>
    </citation>
    <scope>NUCLEOTIDE SEQUENCE</scope>
    <source>
        <strain evidence="2">CIP111893</strain>
    </source>
</reference>
<comment type="similarity">
    <text evidence="1">Belongs to the UPF0340 family.</text>
</comment>
<dbReference type="RefSeq" id="WP_236338699.1">
    <property type="nucleotide sequence ID" value="NZ_CAKMMF010000002.1"/>
</dbReference>
<dbReference type="Proteomes" id="UP000838686">
    <property type="component" value="Unassembled WGS sequence"/>
</dbReference>
<comment type="caution">
    <text evidence="2">The sequence shown here is derived from an EMBL/GenBank/DDBJ whole genome shotgun (WGS) entry which is preliminary data.</text>
</comment>
<organism evidence="2 3">
    <name type="scientific">Paenibacillus plantiphilus</name>
    <dbReference type="NCBI Taxonomy" id="2905650"/>
    <lineage>
        <taxon>Bacteria</taxon>
        <taxon>Bacillati</taxon>
        <taxon>Bacillota</taxon>
        <taxon>Bacilli</taxon>
        <taxon>Bacillales</taxon>
        <taxon>Paenibacillaceae</taxon>
        <taxon>Paenibacillus</taxon>
    </lineage>
</organism>
<dbReference type="NCBIfam" id="TIGR01440">
    <property type="entry name" value="TIGR01440 family protein"/>
    <property type="match status" value="1"/>
</dbReference>
<dbReference type="InterPro" id="IPR028345">
    <property type="entry name" value="Antibiotic_NAT-like"/>
</dbReference>
<gene>
    <name evidence="2" type="ORF">PAECIP111893_00464</name>
</gene>
<dbReference type="InterPro" id="IPR006340">
    <property type="entry name" value="DUF436"/>
</dbReference>
<dbReference type="EMBL" id="CAKMMF010000002">
    <property type="protein sequence ID" value="CAH1193442.1"/>
    <property type="molecule type" value="Genomic_DNA"/>
</dbReference>
<keyword evidence="3" id="KW-1185">Reference proteome</keyword>
<protein>
    <recommendedName>
        <fullName evidence="1">UPF0340 protein PAECIP111893_00464</fullName>
    </recommendedName>
</protein>
<evidence type="ECO:0000256" key="1">
    <source>
        <dbReference type="HAMAP-Rule" id="MF_00800"/>
    </source>
</evidence>
<accession>A0ABN8FYY7</accession>
<dbReference type="Pfam" id="PF04260">
    <property type="entry name" value="DUF436"/>
    <property type="match status" value="1"/>
</dbReference>
<dbReference type="SUPFAM" id="SSF110710">
    <property type="entry name" value="TTHA0583/YokD-like"/>
    <property type="match status" value="1"/>
</dbReference>
<sequence length="198" mass="21622">MNEHQILKLSTLAIDVETILRELASAARLREGQLLVLGVSTSEVQGQYIGTSGTLETAEAIYEGIEAVRRDIGFHPVFQCCEHLNRSLVMEREVAERYGLEQVSAIPMPRAGGSMAAFAYRQLTDACLTETVQAHAGIDIGDTFIGMHLRRVAVPVRPSIRTIGFAHATMAYARPKLIGGSRAVYTDEDNARSSNTCD</sequence>
<name>A0ABN8FYY7_9BACL</name>